<dbReference type="Proteomes" id="UP000001452">
    <property type="component" value="Chromosome"/>
</dbReference>
<evidence type="ECO:0000313" key="1">
    <source>
        <dbReference type="EMBL" id="ABJ55490.1"/>
    </source>
</evidence>
<evidence type="ECO:0000313" key="2">
    <source>
        <dbReference type="Proteomes" id="UP000001452"/>
    </source>
</evidence>
<proteinExistence type="predicted"/>
<protein>
    <submittedName>
        <fullName evidence="1">Uncharacterized protein</fullName>
    </submittedName>
</protein>
<dbReference type="EMBL" id="CP000410">
    <property type="protein sequence ID" value="ABJ55490.1"/>
    <property type="molecule type" value="Genomic_DNA"/>
</dbReference>
<dbReference type="AlphaFoldDB" id="A0A0H2ZQE8"/>
<keyword evidence="2" id="KW-1185">Reference proteome</keyword>
<dbReference type="KEGG" id="spd:SPD_1835"/>
<sequence>MKELLNKAFFNKNKASLSKEVLLELQGKRLPVNPFLSKSLFQASL</sequence>
<dbReference type="PaxDb" id="373153-SPD_1835"/>
<dbReference type="HOGENOM" id="CLU_3205789_0_0_9"/>
<organism evidence="1 2">
    <name type="scientific">Streptococcus pneumoniae serotype 2 (strain D39 / NCTC 7466)</name>
    <dbReference type="NCBI Taxonomy" id="373153"/>
    <lineage>
        <taxon>Bacteria</taxon>
        <taxon>Bacillati</taxon>
        <taxon>Bacillota</taxon>
        <taxon>Bacilli</taxon>
        <taxon>Lactobacillales</taxon>
        <taxon>Streptococcaceae</taxon>
        <taxon>Streptococcus</taxon>
    </lineage>
</organism>
<accession>A0A0H2ZQE8</accession>
<reference evidence="1 2" key="1">
    <citation type="journal article" date="2007" name="J. Bacteriol.">
        <title>Genome sequence of Avery's virulent serotype 2 strain D39 of Streptococcus pneumoniae and comparison with that of unencapsulated laboratory strain R6.</title>
        <authorList>
            <person name="Lanie J.A."/>
            <person name="Ng W.L."/>
            <person name="Kazmierczak K.M."/>
            <person name="Andrzejewski T.M."/>
            <person name="Davidsen T.M."/>
            <person name="Wayne K.J."/>
            <person name="Tettelin H."/>
            <person name="Glass J.I."/>
            <person name="Winkler M.E."/>
        </authorList>
    </citation>
    <scope>NUCLEOTIDE SEQUENCE [LARGE SCALE GENOMIC DNA]</scope>
    <source>
        <strain evidence="2">D39 / NCTC 7466</strain>
    </source>
</reference>
<name>A0A0H2ZQE8_STRP2</name>
<gene>
    <name evidence="1" type="ordered locus">SPD_1835</name>
</gene>